<name>A0A8S1FCB4_9PELO</name>
<dbReference type="OrthoDB" id="5853301at2759"/>
<accession>A0A8S1FCB4</accession>
<dbReference type="EMBL" id="CADEPM010000010">
    <property type="protein sequence ID" value="CAB3410361.1"/>
    <property type="molecule type" value="Genomic_DNA"/>
</dbReference>
<dbReference type="Proteomes" id="UP000494206">
    <property type="component" value="Unassembled WGS sequence"/>
</dbReference>
<gene>
    <name evidence="2" type="ORF">CBOVIS_LOCUS11895</name>
</gene>
<organism evidence="2 3">
    <name type="scientific">Caenorhabditis bovis</name>
    <dbReference type="NCBI Taxonomy" id="2654633"/>
    <lineage>
        <taxon>Eukaryota</taxon>
        <taxon>Metazoa</taxon>
        <taxon>Ecdysozoa</taxon>
        <taxon>Nematoda</taxon>
        <taxon>Chromadorea</taxon>
        <taxon>Rhabditida</taxon>
        <taxon>Rhabditina</taxon>
        <taxon>Rhabditomorpha</taxon>
        <taxon>Rhabditoidea</taxon>
        <taxon>Rhabditidae</taxon>
        <taxon>Peloderinae</taxon>
        <taxon>Caenorhabditis</taxon>
    </lineage>
</organism>
<proteinExistence type="predicted"/>
<evidence type="ECO:0000313" key="2">
    <source>
        <dbReference type="EMBL" id="CAB3410361.1"/>
    </source>
</evidence>
<comment type="caution">
    <text evidence="2">The sequence shown here is derived from an EMBL/GenBank/DDBJ whole genome shotgun (WGS) entry which is preliminary data.</text>
</comment>
<feature type="compositionally biased region" description="Polar residues" evidence="1">
    <location>
        <begin position="57"/>
        <end position="87"/>
    </location>
</feature>
<evidence type="ECO:0000256" key="1">
    <source>
        <dbReference type="SAM" id="MobiDB-lite"/>
    </source>
</evidence>
<feature type="region of interest" description="Disordered" evidence="1">
    <location>
        <begin position="1"/>
        <end position="142"/>
    </location>
</feature>
<dbReference type="AlphaFoldDB" id="A0A8S1FCB4"/>
<feature type="compositionally biased region" description="Basic and acidic residues" evidence="1">
    <location>
        <begin position="1"/>
        <end position="15"/>
    </location>
</feature>
<evidence type="ECO:0000313" key="3">
    <source>
        <dbReference type="Proteomes" id="UP000494206"/>
    </source>
</evidence>
<sequence>MTKEAPMSKKRETKATECVFTADKDDGNSSSSSGNSHSRKCAAAQFDDGEKIELTPMSLTTSHSAHFEPSTSRNSRAPISSTHSLATLNNNNSQLPPAPPPPSAANLEPLHETTPLTNGGTKLKKASVPVPDPTRRLRHPPTYSYPVSFVYKTLF</sequence>
<keyword evidence="3" id="KW-1185">Reference proteome</keyword>
<reference evidence="2 3" key="1">
    <citation type="submission" date="2020-04" db="EMBL/GenBank/DDBJ databases">
        <authorList>
            <person name="Laetsch R D."/>
            <person name="Stevens L."/>
            <person name="Kumar S."/>
            <person name="Blaxter L. M."/>
        </authorList>
    </citation>
    <scope>NUCLEOTIDE SEQUENCE [LARGE SCALE GENOMIC DNA]</scope>
</reference>
<protein>
    <submittedName>
        <fullName evidence="2">Uncharacterized protein</fullName>
    </submittedName>
</protein>